<evidence type="ECO:0000259" key="1">
    <source>
        <dbReference type="PROSITE" id="PS50921"/>
    </source>
</evidence>
<evidence type="ECO:0000313" key="2">
    <source>
        <dbReference type="EMBL" id="GGO44464.1"/>
    </source>
</evidence>
<sequence length="122" mass="13032">MISSESPAIPTQERAAGAEVTEIVTGDVAADIADLRAENEQLREAMQSRAVIEQARGMLMANASCSAQTAWDLLVEISQHSNVKLRDVSTALVAAAAGGPLPPEMEPAYRHAMARLCHAHKR</sequence>
<dbReference type="Proteomes" id="UP000631535">
    <property type="component" value="Unassembled WGS sequence"/>
</dbReference>
<dbReference type="InterPro" id="IPR011006">
    <property type="entry name" value="CheY-like_superfamily"/>
</dbReference>
<feature type="domain" description="ANTAR" evidence="1">
    <location>
        <begin position="32"/>
        <end position="93"/>
    </location>
</feature>
<dbReference type="Gene3D" id="1.10.10.10">
    <property type="entry name" value="Winged helix-like DNA-binding domain superfamily/Winged helix DNA-binding domain"/>
    <property type="match status" value="1"/>
</dbReference>
<dbReference type="RefSeq" id="WP_189035793.1">
    <property type="nucleotide sequence ID" value="NZ_BMMP01000002.1"/>
</dbReference>
<keyword evidence="3" id="KW-1185">Reference proteome</keyword>
<accession>A0ABQ2LXM8</accession>
<dbReference type="InterPro" id="IPR005561">
    <property type="entry name" value="ANTAR"/>
</dbReference>
<dbReference type="Pfam" id="PF03861">
    <property type="entry name" value="ANTAR"/>
    <property type="match status" value="1"/>
</dbReference>
<reference evidence="3" key="1">
    <citation type="journal article" date="2019" name="Int. J. Syst. Evol. Microbiol.">
        <title>The Global Catalogue of Microorganisms (GCM) 10K type strain sequencing project: providing services to taxonomists for standard genome sequencing and annotation.</title>
        <authorList>
            <consortium name="The Broad Institute Genomics Platform"/>
            <consortium name="The Broad Institute Genome Sequencing Center for Infectious Disease"/>
            <person name="Wu L."/>
            <person name="Ma J."/>
        </authorList>
    </citation>
    <scope>NUCLEOTIDE SEQUENCE [LARGE SCALE GENOMIC DNA]</scope>
    <source>
        <strain evidence="3">CGMCC 4.7178</strain>
    </source>
</reference>
<protein>
    <recommendedName>
        <fullName evidence="1">ANTAR domain-containing protein</fullName>
    </recommendedName>
</protein>
<proteinExistence type="predicted"/>
<name>A0ABQ2LXM8_9ACTN</name>
<dbReference type="SUPFAM" id="SSF52172">
    <property type="entry name" value="CheY-like"/>
    <property type="match status" value="1"/>
</dbReference>
<evidence type="ECO:0000313" key="3">
    <source>
        <dbReference type="Proteomes" id="UP000631535"/>
    </source>
</evidence>
<organism evidence="2 3">
    <name type="scientific">Streptomyces daqingensis</name>
    <dbReference type="NCBI Taxonomy" id="1472640"/>
    <lineage>
        <taxon>Bacteria</taxon>
        <taxon>Bacillati</taxon>
        <taxon>Actinomycetota</taxon>
        <taxon>Actinomycetes</taxon>
        <taxon>Kitasatosporales</taxon>
        <taxon>Streptomycetaceae</taxon>
        <taxon>Streptomyces</taxon>
    </lineage>
</organism>
<comment type="caution">
    <text evidence="2">The sequence shown here is derived from an EMBL/GenBank/DDBJ whole genome shotgun (WGS) entry which is preliminary data.</text>
</comment>
<dbReference type="SMART" id="SM01012">
    <property type="entry name" value="ANTAR"/>
    <property type="match status" value="1"/>
</dbReference>
<gene>
    <name evidence="2" type="ORF">GCM10012287_10140</name>
</gene>
<dbReference type="PROSITE" id="PS50921">
    <property type="entry name" value="ANTAR"/>
    <property type="match status" value="1"/>
</dbReference>
<dbReference type="InterPro" id="IPR036388">
    <property type="entry name" value="WH-like_DNA-bd_sf"/>
</dbReference>
<dbReference type="EMBL" id="BMMP01000002">
    <property type="protein sequence ID" value="GGO44464.1"/>
    <property type="molecule type" value="Genomic_DNA"/>
</dbReference>